<evidence type="ECO:0000256" key="1">
    <source>
        <dbReference type="SAM" id="Phobius"/>
    </source>
</evidence>
<protein>
    <recommendedName>
        <fullName evidence="4">DUF2975 domain-containing protein</fullName>
    </recommendedName>
</protein>
<organism evidence="2 3">
    <name type="scientific">Paraphotobacterium marinum</name>
    <dbReference type="NCBI Taxonomy" id="1755811"/>
    <lineage>
        <taxon>Bacteria</taxon>
        <taxon>Pseudomonadati</taxon>
        <taxon>Pseudomonadota</taxon>
        <taxon>Gammaproteobacteria</taxon>
        <taxon>Vibrionales</taxon>
        <taxon>Vibrionaceae</taxon>
        <taxon>Paraphotobacterium</taxon>
    </lineage>
</organism>
<dbReference type="KEGG" id="pmai:CF386_10140"/>
<dbReference type="OrthoDB" id="6120241at2"/>
<evidence type="ECO:0000313" key="3">
    <source>
        <dbReference type="Proteomes" id="UP000242175"/>
    </source>
</evidence>
<gene>
    <name evidence="2" type="ORF">CF386_10140</name>
</gene>
<keyword evidence="1" id="KW-1133">Transmembrane helix</keyword>
<evidence type="ECO:0000313" key="2">
    <source>
        <dbReference type="EMBL" id="ASK79410.1"/>
    </source>
</evidence>
<dbReference type="EMBL" id="CP022356">
    <property type="protein sequence ID" value="ASK79410.1"/>
    <property type="molecule type" value="Genomic_DNA"/>
</dbReference>
<dbReference type="RefSeq" id="WP_089074318.1">
    <property type="nucleotide sequence ID" value="NZ_CBCSAM010000004.1"/>
</dbReference>
<keyword evidence="1" id="KW-0812">Transmembrane</keyword>
<keyword evidence="1" id="KW-0472">Membrane</keyword>
<keyword evidence="3" id="KW-1185">Reference proteome</keyword>
<sequence>MMKSIQRYMVVSFSTVFLSMSIIMLVYALYEIIVGLHIIIDHAFFALPEEVTKPNEDDPVITTVLNSVSSGAIALALYELGMGISSEYFLSTSKSHIPHQFYRSQRKAVTRFVAVAVIALVLESFILVIKFANLNLVGNLTYPIGLIVASGFLLISLGIFLYLTQQNLNTESKNK</sequence>
<evidence type="ECO:0008006" key="4">
    <source>
        <dbReference type="Google" id="ProtNLM"/>
    </source>
</evidence>
<name>A0A220VGM7_9GAMM</name>
<dbReference type="AlphaFoldDB" id="A0A220VGM7"/>
<dbReference type="Proteomes" id="UP000242175">
    <property type="component" value="Chromosome small"/>
</dbReference>
<feature type="transmembrane region" description="Helical" evidence="1">
    <location>
        <begin position="112"/>
        <end position="132"/>
    </location>
</feature>
<proteinExistence type="predicted"/>
<feature type="transmembrane region" description="Helical" evidence="1">
    <location>
        <begin position="144"/>
        <end position="163"/>
    </location>
</feature>
<feature type="transmembrane region" description="Helical" evidence="1">
    <location>
        <begin position="12"/>
        <end position="40"/>
    </location>
</feature>
<reference evidence="2 3" key="1">
    <citation type="journal article" date="2016" name="Int. J. Syst. Evol. Microbiol.">
        <title>Paraphotobacterium marinum gen. nov., sp. nov., a member of the family Vibrionaceae, isolated from surface seawater.</title>
        <authorList>
            <person name="Huang Z."/>
            <person name="Dong C."/>
            <person name="Shao Z."/>
        </authorList>
    </citation>
    <scope>NUCLEOTIDE SEQUENCE [LARGE SCALE GENOMIC DNA]</scope>
    <source>
        <strain evidence="2 3">NSCS20N07D</strain>
    </source>
</reference>
<accession>A0A220VGM7</accession>